<dbReference type="OrthoDB" id="5298774at2"/>
<evidence type="ECO:0000256" key="4">
    <source>
        <dbReference type="ARBA" id="ARBA00022840"/>
    </source>
</evidence>
<evidence type="ECO:0000256" key="2">
    <source>
        <dbReference type="ARBA" id="ARBA00022475"/>
    </source>
</evidence>
<evidence type="ECO:0000256" key="3">
    <source>
        <dbReference type="ARBA" id="ARBA00022741"/>
    </source>
</evidence>
<dbReference type="SMART" id="SM00382">
    <property type="entry name" value="AAA"/>
    <property type="match status" value="1"/>
</dbReference>
<evidence type="ECO:0000256" key="7">
    <source>
        <dbReference type="RuleBase" id="RU364083"/>
    </source>
</evidence>
<dbReference type="InterPro" id="IPR017871">
    <property type="entry name" value="ABC_transporter-like_CS"/>
</dbReference>
<comment type="catalytic activity">
    <reaction evidence="7">
        <text>ATP + H2O + polyamine-[polyamine-binding protein]Side 1 = ADP + phosphate + polyamineSide 2 + [polyamine-binding protein]Side 1.</text>
        <dbReference type="EC" id="7.6.2.11"/>
    </reaction>
</comment>
<dbReference type="GO" id="GO:0043190">
    <property type="term" value="C:ATP-binding cassette (ABC) transporter complex"/>
    <property type="evidence" value="ECO:0007669"/>
    <property type="project" value="InterPro"/>
</dbReference>
<dbReference type="NCBIfam" id="TIGR01187">
    <property type="entry name" value="potA"/>
    <property type="match status" value="1"/>
</dbReference>
<keyword evidence="2 7" id="KW-1003">Cell membrane</keyword>
<dbReference type="GO" id="GO:0016887">
    <property type="term" value="F:ATP hydrolysis activity"/>
    <property type="evidence" value="ECO:0007669"/>
    <property type="project" value="InterPro"/>
</dbReference>
<dbReference type="PROSITE" id="PS50893">
    <property type="entry name" value="ABC_TRANSPORTER_2"/>
    <property type="match status" value="1"/>
</dbReference>
<keyword evidence="4 7" id="KW-0067">ATP-binding</keyword>
<dbReference type="Gene3D" id="2.40.50.100">
    <property type="match status" value="1"/>
</dbReference>
<dbReference type="GO" id="GO:0015594">
    <property type="term" value="F:ABC-type putrescine transporter activity"/>
    <property type="evidence" value="ECO:0007669"/>
    <property type="project" value="InterPro"/>
</dbReference>
<dbReference type="SUPFAM" id="SSF52540">
    <property type="entry name" value="P-loop containing nucleoside triphosphate hydrolases"/>
    <property type="match status" value="1"/>
</dbReference>
<organism evidence="9 10">
    <name type="scientific">Nitrosomonas eutropha</name>
    <dbReference type="NCBI Taxonomy" id="916"/>
    <lineage>
        <taxon>Bacteria</taxon>
        <taxon>Pseudomonadati</taxon>
        <taxon>Pseudomonadota</taxon>
        <taxon>Betaproteobacteria</taxon>
        <taxon>Nitrosomonadales</taxon>
        <taxon>Nitrosomonadaceae</taxon>
        <taxon>Nitrosomonas</taxon>
    </lineage>
</organism>
<dbReference type="FunFam" id="3.40.50.300:FF:000133">
    <property type="entry name" value="Spermidine/putrescine import ATP-binding protein PotA"/>
    <property type="match status" value="1"/>
</dbReference>
<dbReference type="PANTHER" id="PTHR42781">
    <property type="entry name" value="SPERMIDINE/PUTRESCINE IMPORT ATP-BINDING PROTEIN POTA"/>
    <property type="match status" value="1"/>
</dbReference>
<dbReference type="Pfam" id="PF00005">
    <property type="entry name" value="ABC_tran"/>
    <property type="match status" value="1"/>
</dbReference>
<comment type="subunit">
    <text evidence="7">The complex is composed of two ATP-binding proteins (PotA), two transmembrane proteins (PotB and PotC) and a solute-binding protein (PotD).</text>
</comment>
<protein>
    <recommendedName>
        <fullName evidence="7">Spermidine/putrescine import ATP-binding protein PotA</fullName>
        <ecNumber evidence="7">7.6.2.11</ecNumber>
    </recommendedName>
</protein>
<accession>A0A1I7F5Y5</accession>
<dbReference type="PROSITE" id="PS00211">
    <property type="entry name" value="ABC_TRANSPORTER_1"/>
    <property type="match status" value="1"/>
</dbReference>
<sequence>MALLELRNVIRRFGDFTAVDNVSLSIEAGEFFTLLGPSGCGKTTLLRMIAGFDVPDSGQIFLDGQDIANTLPEKRPVHTVFQSYALFPHMTVTDNVAFPLKMSKVAPAEIKKRVEKALEEVQLPKFAHRFPHELSGGQKQRVAFARGLINRPRLLLMDEPLGALDAKLREDMQRELISLQKEVGITFIFVTHSQDEALALSQRIAVMNLGKVEQIGTPSVIYGTPANRFIADFIGKINLMEAQVTQISNTAMTLEINGLGTTVLPPKKEIQAGDQGVIAIRPEQVAVHALAKQAEIPHAHTGKVLDFLYVGDVTTYVIELDSGIQIEALLANSSPGRARFFEVDDPVIVSWPQEAAQFLVDRP</sequence>
<evidence type="ECO:0000256" key="6">
    <source>
        <dbReference type="ARBA" id="ARBA00023136"/>
    </source>
</evidence>
<dbReference type="InterPro" id="IPR027417">
    <property type="entry name" value="P-loop_NTPase"/>
</dbReference>
<dbReference type="InterPro" id="IPR050093">
    <property type="entry name" value="ABC_SmlMolc_Importer"/>
</dbReference>
<evidence type="ECO:0000259" key="8">
    <source>
        <dbReference type="PROSITE" id="PS50893"/>
    </source>
</evidence>
<reference evidence="9 10" key="1">
    <citation type="submission" date="2016-10" db="EMBL/GenBank/DDBJ databases">
        <authorList>
            <person name="de Groot N.N."/>
        </authorList>
    </citation>
    <scope>NUCLEOTIDE SEQUENCE [LARGE SCALE GENOMIC DNA]</scope>
    <source>
        <strain evidence="9 10">Nm24</strain>
    </source>
</reference>
<gene>
    <name evidence="7" type="primary">potA</name>
    <name evidence="9" type="ORF">SAMN05216339_101303</name>
</gene>
<evidence type="ECO:0000256" key="1">
    <source>
        <dbReference type="ARBA" id="ARBA00022448"/>
    </source>
</evidence>
<dbReference type="InterPro" id="IPR008995">
    <property type="entry name" value="Mo/tungstate-bd_C_term_dom"/>
</dbReference>
<keyword evidence="3 7" id="KW-0547">Nucleotide-binding</keyword>
<evidence type="ECO:0000313" key="9">
    <source>
        <dbReference type="EMBL" id="SFU31546.1"/>
    </source>
</evidence>
<dbReference type="SUPFAM" id="SSF50331">
    <property type="entry name" value="MOP-like"/>
    <property type="match status" value="1"/>
</dbReference>
<dbReference type="Pfam" id="PF08402">
    <property type="entry name" value="TOBE_2"/>
    <property type="match status" value="1"/>
</dbReference>
<dbReference type="Proteomes" id="UP000183926">
    <property type="component" value="Unassembled WGS sequence"/>
</dbReference>
<dbReference type="InterPro" id="IPR003593">
    <property type="entry name" value="AAA+_ATPase"/>
</dbReference>
<keyword evidence="5 7" id="KW-1278">Translocase</keyword>
<keyword evidence="6 7" id="KW-0472">Membrane</keyword>
<proteinExistence type="inferred from homology"/>
<dbReference type="EMBL" id="FPBL01000001">
    <property type="protein sequence ID" value="SFU31546.1"/>
    <property type="molecule type" value="Genomic_DNA"/>
</dbReference>
<dbReference type="AlphaFoldDB" id="A0A1I7F5Y5"/>
<feature type="domain" description="ABC transporter" evidence="8">
    <location>
        <begin position="4"/>
        <end position="234"/>
    </location>
</feature>
<name>A0A1I7F5Y5_9PROT</name>
<keyword evidence="1 7" id="KW-0813">Transport</keyword>
<comment type="function">
    <text evidence="7">Part of the ABC transporter complex PotABCD involved in spermidine/putrescine import. Responsible for energy coupling to the transport system.</text>
</comment>
<dbReference type="EC" id="7.6.2.11" evidence="7"/>
<dbReference type="Gene3D" id="3.40.50.300">
    <property type="entry name" value="P-loop containing nucleotide triphosphate hydrolases"/>
    <property type="match status" value="1"/>
</dbReference>
<dbReference type="InterPro" id="IPR013611">
    <property type="entry name" value="Transp-assoc_OB_typ2"/>
</dbReference>
<dbReference type="InterPro" id="IPR005893">
    <property type="entry name" value="PotA-like"/>
</dbReference>
<dbReference type="GO" id="GO:0005524">
    <property type="term" value="F:ATP binding"/>
    <property type="evidence" value="ECO:0007669"/>
    <property type="project" value="UniProtKB-KW"/>
</dbReference>
<dbReference type="CDD" id="cd03300">
    <property type="entry name" value="ABC_PotA_N"/>
    <property type="match status" value="1"/>
</dbReference>
<dbReference type="InterPro" id="IPR017879">
    <property type="entry name" value="PotA_ATP-bd"/>
</dbReference>
<dbReference type="PANTHER" id="PTHR42781:SF4">
    <property type="entry name" value="SPERMIDINE_PUTRESCINE IMPORT ATP-BINDING PROTEIN POTA"/>
    <property type="match status" value="1"/>
</dbReference>
<dbReference type="InterPro" id="IPR003439">
    <property type="entry name" value="ABC_transporter-like_ATP-bd"/>
</dbReference>
<comment type="similarity">
    <text evidence="7">Belongs to the ABC transporter superfamily. Spermidine/putrescine importer (TC 3.A.1.11.1) family.</text>
</comment>
<evidence type="ECO:0000256" key="5">
    <source>
        <dbReference type="ARBA" id="ARBA00022967"/>
    </source>
</evidence>
<dbReference type="RefSeq" id="WP_074926358.1">
    <property type="nucleotide sequence ID" value="NZ_FPBL01000001.1"/>
</dbReference>
<evidence type="ECO:0000313" key="10">
    <source>
        <dbReference type="Proteomes" id="UP000183926"/>
    </source>
</evidence>